<dbReference type="InterPro" id="IPR000863">
    <property type="entry name" value="Sulfotransferase_dom"/>
</dbReference>
<dbReference type="EMBL" id="JAGISH010000013">
    <property type="protein sequence ID" value="MBP0484479.1"/>
    <property type="molecule type" value="Genomic_DNA"/>
</dbReference>
<dbReference type="RefSeq" id="WP_209362889.1">
    <property type="nucleotide sequence ID" value="NZ_JAGISH010000013.1"/>
</dbReference>
<keyword evidence="5" id="KW-1185">Reference proteome</keyword>
<dbReference type="GO" id="GO:0008146">
    <property type="term" value="F:sulfotransferase activity"/>
    <property type="evidence" value="ECO:0007669"/>
    <property type="project" value="InterPro"/>
</dbReference>
<feature type="domain" description="Sulfotransferase" evidence="3">
    <location>
        <begin position="8"/>
        <end position="117"/>
    </location>
</feature>
<keyword evidence="1" id="KW-0808">Transferase</keyword>
<dbReference type="SUPFAM" id="SSF52540">
    <property type="entry name" value="P-loop containing nucleoside triphosphate hydrolases"/>
    <property type="match status" value="1"/>
</dbReference>
<evidence type="ECO:0000313" key="5">
    <source>
        <dbReference type="Proteomes" id="UP000675940"/>
    </source>
</evidence>
<dbReference type="Proteomes" id="UP000675940">
    <property type="component" value="Unassembled WGS sequence"/>
</dbReference>
<keyword evidence="2" id="KW-0325">Glycoprotein</keyword>
<dbReference type="Gene3D" id="3.40.50.300">
    <property type="entry name" value="P-loop containing nucleotide triphosphate hydrolases"/>
    <property type="match status" value="1"/>
</dbReference>
<dbReference type="PANTHER" id="PTHR10605">
    <property type="entry name" value="HEPARAN SULFATE SULFOTRANSFERASE"/>
    <property type="match status" value="1"/>
</dbReference>
<comment type="caution">
    <text evidence="4">The sequence shown here is derived from an EMBL/GenBank/DDBJ whole genome shotgun (WGS) entry which is preliminary data.</text>
</comment>
<name>A0A940MSA2_9RHOB</name>
<dbReference type="PANTHER" id="PTHR10605:SF56">
    <property type="entry name" value="BIFUNCTIONAL HEPARAN SULFATE N-DEACETYLASE_N-SULFOTRANSFERASE"/>
    <property type="match status" value="1"/>
</dbReference>
<proteinExistence type="predicted"/>
<evidence type="ECO:0000256" key="2">
    <source>
        <dbReference type="ARBA" id="ARBA00023180"/>
    </source>
</evidence>
<reference evidence="4" key="1">
    <citation type="submission" date="2021-03" db="EMBL/GenBank/DDBJ databases">
        <title>Sagittula salina sp. nov. strain M10.9X isolated from the marine waste.</title>
        <authorList>
            <person name="Satari L."/>
            <person name="Molina-Menor E."/>
            <person name="Vidal-Verdu A."/>
            <person name="Pascual J."/>
            <person name="Pereto J."/>
            <person name="Porcar M."/>
        </authorList>
    </citation>
    <scope>NUCLEOTIDE SEQUENCE</scope>
    <source>
        <strain evidence="4">M10.9X</strain>
    </source>
</reference>
<dbReference type="Pfam" id="PF00685">
    <property type="entry name" value="Sulfotransfer_1"/>
    <property type="match status" value="1"/>
</dbReference>
<gene>
    <name evidence="4" type="ORF">J5474_18570</name>
</gene>
<protein>
    <submittedName>
        <fullName evidence="4">Sulfotransferase domain-containing protein</fullName>
    </submittedName>
</protein>
<evidence type="ECO:0000313" key="4">
    <source>
        <dbReference type="EMBL" id="MBP0484479.1"/>
    </source>
</evidence>
<sequence>MTQARRFLIVVGLPKSGTTFLYAQAARRPDRFCLPRATKEVDYFRRGRDLAEYLSLFEEGEDDRVIFDASPLYIDDVRGSAANMRAALAGHEVKIVVCLRDPLERAYSHYLHDVAQNQKIVGHANYSFWSPSVLAKYLFPVAPRVEHLIEAFGAENVHGFAFGADLGEIETVIRDFAGLEAGWSLDLTKNPAPGFTAPQCFYDGDHESEVPLGDAVYRLPAGHLLVANRQFSLYRRDIGRALAEQLMMRQAVLTRQADTGLLRAETRERIYRDMTRAAELSRIGLTLDPAPRVFHAQVSDKVPLAILNQLTPLTSFEEAVSAMFGSDLRRTMNTIVEMPHAGPSLARDMARLQLAHMRDPVEPMGVPELQNRIIATHGPIPHYIEGLMTREVARGNYDGVLTLFEGFGGAQALLWPMDLTRFLQQRGIVLPAEVAQRFRAAGIRLPQPTEA</sequence>
<dbReference type="InterPro" id="IPR037359">
    <property type="entry name" value="NST/OST"/>
</dbReference>
<evidence type="ECO:0000259" key="3">
    <source>
        <dbReference type="Pfam" id="PF00685"/>
    </source>
</evidence>
<dbReference type="AlphaFoldDB" id="A0A940MSA2"/>
<accession>A0A940MSA2</accession>
<organism evidence="4 5">
    <name type="scientific">Sagittula salina</name>
    <dbReference type="NCBI Taxonomy" id="2820268"/>
    <lineage>
        <taxon>Bacteria</taxon>
        <taxon>Pseudomonadati</taxon>
        <taxon>Pseudomonadota</taxon>
        <taxon>Alphaproteobacteria</taxon>
        <taxon>Rhodobacterales</taxon>
        <taxon>Roseobacteraceae</taxon>
        <taxon>Sagittula</taxon>
    </lineage>
</organism>
<dbReference type="InterPro" id="IPR027417">
    <property type="entry name" value="P-loop_NTPase"/>
</dbReference>
<evidence type="ECO:0000256" key="1">
    <source>
        <dbReference type="ARBA" id="ARBA00022679"/>
    </source>
</evidence>